<dbReference type="Proteomes" id="UP000073492">
    <property type="component" value="Unassembled WGS sequence"/>
</dbReference>
<evidence type="ECO:0000313" key="2">
    <source>
        <dbReference type="EMBL" id="KXT18833.1"/>
    </source>
</evidence>
<evidence type="ECO:0000256" key="1">
    <source>
        <dbReference type="SAM" id="MobiDB-lite"/>
    </source>
</evidence>
<evidence type="ECO:0000313" key="3">
    <source>
        <dbReference type="Proteomes" id="UP000073492"/>
    </source>
</evidence>
<feature type="region of interest" description="Disordered" evidence="1">
    <location>
        <begin position="146"/>
        <end position="167"/>
    </location>
</feature>
<sequence length="167" mass="18870">MQGFTDMPQNGKLVVLNSLKEAVTLRSDLCRAEGGVDKDRRVYCKLQKSIASSEKRNVLRRPFSQAFDNGQHDEDQDDEEFIPKRVKCEDADVTIKQESSAALSSVSTYTTRQKEVRIANQELNGNGPSFEKFEEIKTELNEESQQPIVGNAQGPGRNPWLMSFSRK</sequence>
<dbReference type="OrthoDB" id="10622976at2759"/>
<keyword evidence="3" id="KW-1185">Reference proteome</keyword>
<accession>A0A139IVU2</accession>
<protein>
    <submittedName>
        <fullName evidence="2">Uncharacterized protein</fullName>
    </submittedName>
</protein>
<comment type="caution">
    <text evidence="2">The sequence shown here is derived from an EMBL/GenBank/DDBJ whole genome shotgun (WGS) entry which is preliminary data.</text>
</comment>
<dbReference type="EMBL" id="LFZO01000003">
    <property type="protein sequence ID" value="KXT18833.1"/>
    <property type="molecule type" value="Genomic_DNA"/>
</dbReference>
<proteinExistence type="predicted"/>
<name>A0A139IVU2_9PEZI</name>
<dbReference type="AlphaFoldDB" id="A0A139IVU2"/>
<gene>
    <name evidence="2" type="ORF">AC579_8243</name>
</gene>
<organism evidence="2 3">
    <name type="scientific">Pseudocercospora musae</name>
    <dbReference type="NCBI Taxonomy" id="113226"/>
    <lineage>
        <taxon>Eukaryota</taxon>
        <taxon>Fungi</taxon>
        <taxon>Dikarya</taxon>
        <taxon>Ascomycota</taxon>
        <taxon>Pezizomycotina</taxon>
        <taxon>Dothideomycetes</taxon>
        <taxon>Dothideomycetidae</taxon>
        <taxon>Mycosphaerellales</taxon>
        <taxon>Mycosphaerellaceae</taxon>
        <taxon>Pseudocercospora</taxon>
    </lineage>
</organism>
<reference evidence="2 3" key="1">
    <citation type="submission" date="2015-07" db="EMBL/GenBank/DDBJ databases">
        <title>Comparative genomics of the Sigatoka disease complex on banana suggests a link between parallel evolutionary changes in Pseudocercospora fijiensis and Pseudocercospora eumusae and increased virulence on the banana host.</title>
        <authorList>
            <person name="Chang T.-C."/>
            <person name="Salvucci A."/>
            <person name="Crous P.W."/>
            <person name="Stergiopoulos I."/>
        </authorList>
    </citation>
    <scope>NUCLEOTIDE SEQUENCE [LARGE SCALE GENOMIC DNA]</scope>
    <source>
        <strain evidence="2 3">CBS 116634</strain>
    </source>
</reference>